<protein>
    <submittedName>
        <fullName evidence="2">Uncharacterized protein</fullName>
    </submittedName>
</protein>
<gene>
    <name evidence="2" type="ORF">FEHR0123_LOCUS10806</name>
</gene>
<feature type="transmembrane region" description="Helical" evidence="1">
    <location>
        <begin position="127"/>
        <end position="145"/>
    </location>
</feature>
<evidence type="ECO:0000256" key="1">
    <source>
        <dbReference type="SAM" id="Phobius"/>
    </source>
</evidence>
<sequence length="270" mass="31309">MEAEKGGGKMFRRLKFAFKYSSRCRCFKGASITNQLTLNFNFAMISNSIWKISLRSSSNRLFRETDMNQDFYDFSKEMSAANFVEIMDFFLYLLVIMVLVNFFFAWLPDVFRRINNFLSLYVNRTVLFIYLFSFLSMFVVSRLRSALDGPHLYGVNSVWYSLQRNLLVLNGGFFVESGIDVVGGISESNEAMESYTSLFWGILQQGMINFIFRFFTFNNIIALMVLYLASAAKGSARISGILTEKENREIEIEIRKDRKKAEEAAKKVKF</sequence>
<dbReference type="EMBL" id="HBIE01035626">
    <property type="protein sequence ID" value="CAE0315875.1"/>
    <property type="molecule type" value="Transcribed_RNA"/>
</dbReference>
<organism evidence="2">
    <name type="scientific">Favella ehrenbergii</name>
    <dbReference type="NCBI Taxonomy" id="182087"/>
    <lineage>
        <taxon>Eukaryota</taxon>
        <taxon>Sar</taxon>
        <taxon>Alveolata</taxon>
        <taxon>Ciliophora</taxon>
        <taxon>Intramacronucleata</taxon>
        <taxon>Spirotrichea</taxon>
        <taxon>Choreotrichia</taxon>
        <taxon>Tintinnida</taxon>
        <taxon>Xystonellidae</taxon>
        <taxon>Favella</taxon>
    </lineage>
</organism>
<feature type="transmembrane region" description="Helical" evidence="1">
    <location>
        <begin position="206"/>
        <end position="229"/>
    </location>
</feature>
<feature type="transmembrane region" description="Helical" evidence="1">
    <location>
        <begin position="89"/>
        <end position="107"/>
    </location>
</feature>
<dbReference type="AlphaFoldDB" id="A0A7S3MP35"/>
<proteinExistence type="predicted"/>
<reference evidence="2" key="1">
    <citation type="submission" date="2021-01" db="EMBL/GenBank/DDBJ databases">
        <authorList>
            <person name="Corre E."/>
            <person name="Pelletier E."/>
            <person name="Niang G."/>
            <person name="Scheremetjew M."/>
            <person name="Finn R."/>
            <person name="Kale V."/>
            <person name="Holt S."/>
            <person name="Cochrane G."/>
            <person name="Meng A."/>
            <person name="Brown T."/>
            <person name="Cohen L."/>
        </authorList>
    </citation>
    <scope>NUCLEOTIDE SEQUENCE</scope>
    <source>
        <strain evidence="2">Fehren 1</strain>
    </source>
</reference>
<keyword evidence="1" id="KW-1133">Transmembrane helix</keyword>
<accession>A0A7S3MP35</accession>
<name>A0A7S3MP35_9SPIT</name>
<keyword evidence="1" id="KW-0472">Membrane</keyword>
<keyword evidence="1" id="KW-0812">Transmembrane</keyword>
<evidence type="ECO:0000313" key="2">
    <source>
        <dbReference type="EMBL" id="CAE0315875.1"/>
    </source>
</evidence>